<dbReference type="Pfam" id="PF09982">
    <property type="entry name" value="LpxR"/>
    <property type="match status" value="1"/>
</dbReference>
<accession>A0ABV7J497</accession>
<sequence>MLSYVKNLVTSAAVIAATLAATQSAQAEDRVTLGWGRMFTNDALGDQKDRWRTGGYQVSRIRGYSWNGALPTTPGEILEFRASAQIIAPEDLVSPPPTDRRYAAQLSFGLHTQFDWHGNDVSIGSDLVLLGPQTGISNFQKWVHNMVGLEEPTVIDDQIGNGIYPTLDAEVGRKFALGDRAEIRPFVQAQAGVETFLRVGGDLVIGTLGRDDLMVRDSITGQRYRAVEGTRDQGVSIILGGDIARVFDSALLPSDGVATLTEDRSRLRAGMHWQGEKASVFYGVTYLSKEFDQQPEGQLVGGLNLNLKF</sequence>
<feature type="signal peptide" evidence="1">
    <location>
        <begin position="1"/>
        <end position="27"/>
    </location>
</feature>
<feature type="chain" id="PRO_5045061846" evidence="1">
    <location>
        <begin position="28"/>
        <end position="309"/>
    </location>
</feature>
<dbReference type="EMBL" id="JBHRTO010000001">
    <property type="protein sequence ID" value="MFC3180958.1"/>
    <property type="molecule type" value="Genomic_DNA"/>
</dbReference>
<evidence type="ECO:0000313" key="2">
    <source>
        <dbReference type="EMBL" id="MFC3180958.1"/>
    </source>
</evidence>
<dbReference type="InterPro" id="IPR037107">
    <property type="entry name" value="Put_OMP_sf"/>
</dbReference>
<evidence type="ECO:0000313" key="3">
    <source>
        <dbReference type="Proteomes" id="UP001595547"/>
    </source>
</evidence>
<evidence type="ECO:0000256" key="1">
    <source>
        <dbReference type="SAM" id="SignalP"/>
    </source>
</evidence>
<protein>
    <submittedName>
        <fullName evidence="2">Lipid A-modifier LpxR family protein</fullName>
    </submittedName>
</protein>
<gene>
    <name evidence="2" type="ORF">ACFOGH_08155</name>
</gene>
<dbReference type="RefSeq" id="WP_380072575.1">
    <property type="nucleotide sequence ID" value="NZ_JBHRTO010000001.1"/>
</dbReference>
<keyword evidence="1" id="KW-0732">Signal</keyword>
<organism evidence="2 3">
    <name type="scientific">Cypionkella sinensis</name>
    <dbReference type="NCBI Taxonomy" id="1756043"/>
    <lineage>
        <taxon>Bacteria</taxon>
        <taxon>Pseudomonadati</taxon>
        <taxon>Pseudomonadota</taxon>
        <taxon>Alphaproteobacteria</taxon>
        <taxon>Rhodobacterales</taxon>
        <taxon>Paracoccaceae</taxon>
        <taxon>Cypionkella</taxon>
    </lineage>
</organism>
<proteinExistence type="predicted"/>
<keyword evidence="3" id="KW-1185">Reference proteome</keyword>
<dbReference type="Gene3D" id="2.40.128.140">
    <property type="entry name" value="Outer membrane protein"/>
    <property type="match status" value="1"/>
</dbReference>
<dbReference type="Proteomes" id="UP001595547">
    <property type="component" value="Unassembled WGS sequence"/>
</dbReference>
<reference evidence="3" key="1">
    <citation type="journal article" date="2019" name="Int. J. Syst. Evol. Microbiol.">
        <title>The Global Catalogue of Microorganisms (GCM) 10K type strain sequencing project: providing services to taxonomists for standard genome sequencing and annotation.</title>
        <authorList>
            <consortium name="The Broad Institute Genomics Platform"/>
            <consortium name="The Broad Institute Genome Sequencing Center for Infectious Disease"/>
            <person name="Wu L."/>
            <person name="Ma J."/>
        </authorList>
    </citation>
    <scope>NUCLEOTIDE SEQUENCE [LARGE SCALE GENOMIC DNA]</scope>
    <source>
        <strain evidence="3">KCTC 52039</strain>
    </source>
</reference>
<name>A0ABV7J497_9RHOB</name>
<comment type="caution">
    <text evidence="2">The sequence shown here is derived from an EMBL/GenBank/DDBJ whole genome shotgun (WGS) entry which is preliminary data.</text>
</comment>
<dbReference type="InterPro" id="IPR018707">
    <property type="entry name" value="LpxR"/>
</dbReference>